<evidence type="ECO:0000256" key="9">
    <source>
        <dbReference type="RuleBase" id="RU004391"/>
    </source>
</evidence>
<organism evidence="11 12">
    <name type="scientific">Candidatus Limosilactobacillus merdipullorum</name>
    <dbReference type="NCBI Taxonomy" id="2838653"/>
    <lineage>
        <taxon>Bacteria</taxon>
        <taxon>Bacillati</taxon>
        <taxon>Bacillota</taxon>
        <taxon>Bacilli</taxon>
        <taxon>Lactobacillales</taxon>
        <taxon>Lactobacillaceae</taxon>
        <taxon>Limosilactobacillus</taxon>
    </lineage>
</organism>
<dbReference type="GO" id="GO:0004357">
    <property type="term" value="F:glutamate-cysteine ligase activity"/>
    <property type="evidence" value="ECO:0007669"/>
    <property type="project" value="UniProtKB-EC"/>
</dbReference>
<dbReference type="GO" id="GO:0005829">
    <property type="term" value="C:cytosol"/>
    <property type="evidence" value="ECO:0007669"/>
    <property type="project" value="TreeGrafter"/>
</dbReference>
<dbReference type="GO" id="GO:0005524">
    <property type="term" value="F:ATP binding"/>
    <property type="evidence" value="ECO:0007669"/>
    <property type="project" value="UniProtKB-KW"/>
</dbReference>
<dbReference type="AlphaFoldDB" id="A0A9D1QNI9"/>
<evidence type="ECO:0000256" key="4">
    <source>
        <dbReference type="ARBA" id="ARBA00022684"/>
    </source>
</evidence>
<keyword evidence="3 8" id="KW-0436">Ligase</keyword>
<evidence type="ECO:0000313" key="11">
    <source>
        <dbReference type="EMBL" id="HIW69833.1"/>
    </source>
</evidence>
<evidence type="ECO:0000256" key="2">
    <source>
        <dbReference type="ARBA" id="ARBA00012220"/>
    </source>
</evidence>
<evidence type="ECO:0000256" key="6">
    <source>
        <dbReference type="ARBA" id="ARBA00022840"/>
    </source>
</evidence>
<dbReference type="Gene3D" id="3.30.590.20">
    <property type="match status" value="1"/>
</dbReference>
<dbReference type="InterPro" id="IPR007370">
    <property type="entry name" value="Glu_cys_ligase"/>
</dbReference>
<sequence length="516" mass="59491">MADNLSELQAALRKPELNSLMYSGLFAIRMETHRILTDGRASRYPYPAKLSSRRTHLYLTTDISDNMMELKGTPQKGSADSVRQLDLLQQALYSSLQPEERLWPLSLPPKPVYDHDLEFLAHHSTRYWISNYNTYLIKKYGIKRQLIAGVRVNYSLDTGLVEKLYQQVYRQEYASLAEFKNQFYFKLAQFFYLHRWLFTYLYGASPTTVSVKHDLPDGIESPVRSLRSSDVGYTNRPSEQVPYDTLEHHVQRLTQMVDDGTFASFKEFFGPVRLRGDSHNLPTVIKQGIKFLEFRTFDLDPFALSGISEDTLNFLELFMLYGMTTSLPANIGEELAEAKKLNNEVAIQNPLEEPEWLQERAQQLMAQLTQFVTDYSAPRKYQQALQFVQRRLEDPSLTIGGQVADKLADDSLLSFGLKIANDRYTDFLQFGHPLAEEDERFSPSAHHLVMAAIELGLRFSADQYLELSFGDHHENFPADVELEFPHGARQYLMEKFPEIKDNFHADEIDSSVDDLE</sequence>
<dbReference type="Pfam" id="PF04262">
    <property type="entry name" value="Glu_cys_ligase"/>
    <property type="match status" value="2"/>
</dbReference>
<dbReference type="GO" id="GO:0046872">
    <property type="term" value="F:metal ion binding"/>
    <property type="evidence" value="ECO:0007669"/>
    <property type="project" value="TreeGrafter"/>
</dbReference>
<dbReference type="InterPro" id="IPR014746">
    <property type="entry name" value="Gln_synth/guanido_kin_cat_dom"/>
</dbReference>
<evidence type="ECO:0000256" key="3">
    <source>
        <dbReference type="ARBA" id="ARBA00022598"/>
    </source>
</evidence>
<keyword evidence="6" id="KW-0067">ATP-binding</keyword>
<dbReference type="EMBL" id="DXGK01000011">
    <property type="protein sequence ID" value="HIW69833.1"/>
    <property type="molecule type" value="Genomic_DNA"/>
</dbReference>
<evidence type="ECO:0000256" key="7">
    <source>
        <dbReference type="ARBA" id="ARBA00048819"/>
    </source>
</evidence>
<dbReference type="PANTHER" id="PTHR38761">
    <property type="entry name" value="GLUTAMATE--CYSTEINE LIGASE"/>
    <property type="match status" value="1"/>
</dbReference>
<feature type="domain" description="Glutamate--cysteine ligase" evidence="10">
    <location>
        <begin position="266"/>
        <end position="340"/>
    </location>
</feature>
<dbReference type="EC" id="6.3.2.2" evidence="2 9"/>
<dbReference type="InterPro" id="IPR006334">
    <property type="entry name" value="Glut_cys_ligase"/>
</dbReference>
<evidence type="ECO:0000256" key="5">
    <source>
        <dbReference type="ARBA" id="ARBA00022741"/>
    </source>
</evidence>
<proteinExistence type="inferred from homology"/>
<comment type="pathway">
    <text evidence="1 9">Sulfur metabolism; glutathione biosynthesis; glutathione from L-cysteine and L-glutamate: step 1/2.</text>
</comment>
<accession>A0A9D1QNI9</accession>
<comment type="catalytic activity">
    <reaction evidence="7 9">
        <text>L-cysteine + L-glutamate + ATP = gamma-L-glutamyl-L-cysteine + ADP + phosphate + H(+)</text>
        <dbReference type="Rhea" id="RHEA:13285"/>
        <dbReference type="ChEBI" id="CHEBI:15378"/>
        <dbReference type="ChEBI" id="CHEBI:29985"/>
        <dbReference type="ChEBI" id="CHEBI:30616"/>
        <dbReference type="ChEBI" id="CHEBI:35235"/>
        <dbReference type="ChEBI" id="CHEBI:43474"/>
        <dbReference type="ChEBI" id="CHEBI:58173"/>
        <dbReference type="ChEBI" id="CHEBI:456216"/>
        <dbReference type="EC" id="6.3.2.2"/>
    </reaction>
</comment>
<reference evidence="11" key="2">
    <citation type="submission" date="2021-04" db="EMBL/GenBank/DDBJ databases">
        <authorList>
            <person name="Gilroy R."/>
        </authorList>
    </citation>
    <scope>NUCLEOTIDE SEQUENCE</scope>
    <source>
        <strain evidence="11">ChiHejej3B27-2180</strain>
    </source>
</reference>
<keyword evidence="5" id="KW-0547">Nucleotide-binding</keyword>
<reference evidence="11" key="1">
    <citation type="journal article" date="2021" name="PeerJ">
        <title>Extensive microbial diversity within the chicken gut microbiome revealed by metagenomics and culture.</title>
        <authorList>
            <person name="Gilroy R."/>
            <person name="Ravi A."/>
            <person name="Getino M."/>
            <person name="Pursley I."/>
            <person name="Horton D.L."/>
            <person name="Alikhan N.F."/>
            <person name="Baker D."/>
            <person name="Gharbi K."/>
            <person name="Hall N."/>
            <person name="Watson M."/>
            <person name="Adriaenssens E.M."/>
            <person name="Foster-Nyarko E."/>
            <person name="Jarju S."/>
            <person name="Secka A."/>
            <person name="Antonio M."/>
            <person name="Oren A."/>
            <person name="Chaudhuri R.R."/>
            <person name="La Ragione R."/>
            <person name="Hildebrand F."/>
            <person name="Pallen M.J."/>
        </authorList>
    </citation>
    <scope>NUCLEOTIDE SEQUENCE</scope>
    <source>
        <strain evidence="11">ChiHejej3B27-2180</strain>
    </source>
</reference>
<dbReference type="SUPFAM" id="SSF55931">
    <property type="entry name" value="Glutamine synthetase/guanido kinase"/>
    <property type="match status" value="1"/>
</dbReference>
<evidence type="ECO:0000313" key="12">
    <source>
        <dbReference type="Proteomes" id="UP000886878"/>
    </source>
</evidence>
<dbReference type="Proteomes" id="UP000886878">
    <property type="component" value="Unassembled WGS sequence"/>
</dbReference>
<evidence type="ECO:0000256" key="1">
    <source>
        <dbReference type="ARBA" id="ARBA00005006"/>
    </source>
</evidence>
<feature type="domain" description="Glutamate--cysteine ligase" evidence="10">
    <location>
        <begin position="12"/>
        <end position="258"/>
    </location>
</feature>
<dbReference type="PANTHER" id="PTHR38761:SF1">
    <property type="entry name" value="GLUTAMATE--CYSTEINE LIGASE"/>
    <property type="match status" value="1"/>
</dbReference>
<protein>
    <recommendedName>
        <fullName evidence="2 9">Glutamate--cysteine ligase</fullName>
        <ecNumber evidence="2 9">6.3.2.2</ecNumber>
    </recommendedName>
</protein>
<evidence type="ECO:0000256" key="8">
    <source>
        <dbReference type="RuleBase" id="RU003544"/>
    </source>
</evidence>
<dbReference type="GO" id="GO:0006750">
    <property type="term" value="P:glutathione biosynthetic process"/>
    <property type="evidence" value="ECO:0007669"/>
    <property type="project" value="UniProtKB-KW"/>
</dbReference>
<comment type="similarity">
    <text evidence="8">Belongs to the glutamate--cysteine ligase type 1 family.</text>
</comment>
<comment type="caution">
    <text evidence="11">The sequence shown here is derived from an EMBL/GenBank/DDBJ whole genome shotgun (WGS) entry which is preliminary data.</text>
</comment>
<evidence type="ECO:0000259" key="10">
    <source>
        <dbReference type="Pfam" id="PF04262"/>
    </source>
</evidence>
<keyword evidence="4 8" id="KW-0317">Glutathione biosynthesis</keyword>
<name>A0A9D1QNI9_9LACO</name>
<gene>
    <name evidence="11" type="ORF">H9876_00395</name>
</gene>